<dbReference type="GO" id="GO:0005509">
    <property type="term" value="F:calcium ion binding"/>
    <property type="evidence" value="ECO:0007669"/>
    <property type="project" value="InterPro"/>
</dbReference>
<comment type="caution">
    <text evidence="18">The sequence shown here is derived from an EMBL/GenBank/DDBJ whole genome shotgun (WGS) entry which is preliminary data.</text>
</comment>
<keyword evidence="8" id="KW-0677">Repeat</keyword>
<accession>A0A7L0N8T4</accession>
<dbReference type="PROSITE" id="PS50923">
    <property type="entry name" value="SUSHI"/>
    <property type="match status" value="1"/>
</dbReference>
<evidence type="ECO:0000256" key="14">
    <source>
        <dbReference type="PROSITE-ProRule" id="PRU00302"/>
    </source>
</evidence>
<dbReference type="CDD" id="cd00033">
    <property type="entry name" value="CCP"/>
    <property type="match status" value="1"/>
</dbReference>
<dbReference type="PROSITE" id="PS00022">
    <property type="entry name" value="EGF_1"/>
    <property type="match status" value="1"/>
</dbReference>
<keyword evidence="9" id="KW-0106">Calcium</keyword>
<comment type="caution">
    <text evidence="13">Lacks conserved residue(s) required for the propagation of feature annotation.</text>
</comment>
<dbReference type="Gene3D" id="2.10.70.10">
    <property type="entry name" value="Complement Module, domain 1"/>
    <property type="match status" value="1"/>
</dbReference>
<dbReference type="EMBL" id="VXAU01001871">
    <property type="protein sequence ID" value="NXK89385.1"/>
    <property type="molecule type" value="Genomic_DNA"/>
</dbReference>
<dbReference type="SMART" id="SM00179">
    <property type="entry name" value="EGF_CA"/>
    <property type="match status" value="3"/>
</dbReference>
<dbReference type="PRINTS" id="PR00010">
    <property type="entry name" value="EGFBLOOD"/>
</dbReference>
<dbReference type="PROSITE" id="PS01186">
    <property type="entry name" value="EGF_2"/>
    <property type="match status" value="1"/>
</dbReference>
<protein>
    <submittedName>
        <fullName evidence="18">FBLN7 protein</fullName>
    </submittedName>
</protein>
<keyword evidence="10" id="KW-0130">Cell adhesion</keyword>
<name>A0A7L0N8T4_9PASS</name>
<evidence type="ECO:0000256" key="1">
    <source>
        <dbReference type="ARBA" id="ARBA00004498"/>
    </source>
</evidence>
<keyword evidence="11 13" id="KW-1015">Disulfide bond</keyword>
<evidence type="ECO:0000256" key="5">
    <source>
        <dbReference type="ARBA" id="ARBA00022536"/>
    </source>
</evidence>
<dbReference type="FunFam" id="2.10.25.10:FF:000008">
    <property type="entry name" value="Signal peptide, CUB domain, EGF-like 2"/>
    <property type="match status" value="1"/>
</dbReference>
<evidence type="ECO:0000256" key="11">
    <source>
        <dbReference type="ARBA" id="ARBA00023157"/>
    </source>
</evidence>
<feature type="non-terminal residue" evidence="18">
    <location>
        <position position="1"/>
    </location>
</feature>
<dbReference type="Gene3D" id="2.10.25.10">
    <property type="entry name" value="Laminin"/>
    <property type="match status" value="3"/>
</dbReference>
<dbReference type="InterPro" id="IPR035976">
    <property type="entry name" value="Sushi/SCR/CCP_sf"/>
</dbReference>
<evidence type="ECO:0000256" key="9">
    <source>
        <dbReference type="ARBA" id="ARBA00022837"/>
    </source>
</evidence>
<evidence type="ECO:0000256" key="10">
    <source>
        <dbReference type="ARBA" id="ARBA00022889"/>
    </source>
</evidence>
<dbReference type="PROSITE" id="PS50026">
    <property type="entry name" value="EGF_3"/>
    <property type="match status" value="2"/>
</dbReference>
<feature type="domain" description="EGF-like" evidence="16">
    <location>
        <begin position="169"/>
        <end position="214"/>
    </location>
</feature>
<evidence type="ECO:0000256" key="8">
    <source>
        <dbReference type="ARBA" id="ARBA00022737"/>
    </source>
</evidence>
<dbReference type="Pfam" id="PF00008">
    <property type="entry name" value="EGF"/>
    <property type="match status" value="1"/>
</dbReference>
<comment type="similarity">
    <text evidence="2">Belongs to the fibulin family.</text>
</comment>
<dbReference type="Pfam" id="PF22914">
    <property type="entry name" value="Fibulin_C"/>
    <property type="match status" value="1"/>
</dbReference>
<keyword evidence="5 13" id="KW-0245">EGF-like domain</keyword>
<evidence type="ECO:0000313" key="18">
    <source>
        <dbReference type="EMBL" id="NXK89385.1"/>
    </source>
</evidence>
<evidence type="ECO:0000259" key="16">
    <source>
        <dbReference type="PROSITE" id="PS50026"/>
    </source>
</evidence>
<feature type="disulfide bond" evidence="13">
    <location>
        <begin position="83"/>
        <end position="92"/>
    </location>
</feature>
<evidence type="ECO:0000256" key="7">
    <source>
        <dbReference type="ARBA" id="ARBA00022729"/>
    </source>
</evidence>
<feature type="domain" description="EGF-like" evidence="16">
    <location>
        <begin position="57"/>
        <end position="93"/>
    </location>
</feature>
<evidence type="ECO:0000256" key="4">
    <source>
        <dbReference type="ARBA" id="ARBA00022530"/>
    </source>
</evidence>
<organism evidence="18 19">
    <name type="scientific">Formicarius rufipectus</name>
    <dbReference type="NCBI Taxonomy" id="1118560"/>
    <lineage>
        <taxon>Eukaryota</taxon>
        <taxon>Metazoa</taxon>
        <taxon>Chordata</taxon>
        <taxon>Craniata</taxon>
        <taxon>Vertebrata</taxon>
        <taxon>Euteleostomi</taxon>
        <taxon>Archelosauria</taxon>
        <taxon>Archosauria</taxon>
        <taxon>Dinosauria</taxon>
        <taxon>Saurischia</taxon>
        <taxon>Theropoda</taxon>
        <taxon>Coelurosauria</taxon>
        <taxon>Aves</taxon>
        <taxon>Neognathae</taxon>
        <taxon>Neoaves</taxon>
        <taxon>Telluraves</taxon>
        <taxon>Australaves</taxon>
        <taxon>Passeriformes</taxon>
        <taxon>Formicariidae</taxon>
        <taxon>Formicarius</taxon>
    </lineage>
</organism>
<keyword evidence="7" id="KW-0732">Signal</keyword>
<evidence type="ECO:0000256" key="6">
    <source>
        <dbReference type="ARBA" id="ARBA00022659"/>
    </source>
</evidence>
<evidence type="ECO:0000256" key="15">
    <source>
        <dbReference type="SAM" id="MobiDB-lite"/>
    </source>
</evidence>
<reference evidence="18 19" key="1">
    <citation type="submission" date="2019-09" db="EMBL/GenBank/DDBJ databases">
        <title>Bird 10,000 Genomes (B10K) Project - Family phase.</title>
        <authorList>
            <person name="Zhang G."/>
        </authorList>
    </citation>
    <scope>NUCLEOTIDE SEQUENCE [LARGE SCALE GENOMIC DNA]</scope>
    <source>
        <strain evidence="18">B10K-DU-001-43</strain>
        <tissue evidence="18">Muscle</tissue>
    </source>
</reference>
<evidence type="ECO:0000256" key="3">
    <source>
        <dbReference type="ARBA" id="ARBA00022525"/>
    </source>
</evidence>
<dbReference type="Proteomes" id="UP000520463">
    <property type="component" value="Unassembled WGS sequence"/>
</dbReference>
<feature type="disulfide bond" evidence="14">
    <location>
        <begin position="28"/>
        <end position="55"/>
    </location>
</feature>
<dbReference type="FunFam" id="2.10.25.10:FF:000143">
    <property type="entry name" value="Protein crumbs 1"/>
    <property type="match status" value="1"/>
</dbReference>
<proteinExistence type="inferred from homology"/>
<dbReference type="InterPro" id="IPR018097">
    <property type="entry name" value="EGF_Ca-bd_CS"/>
</dbReference>
<evidence type="ECO:0000313" key="19">
    <source>
        <dbReference type="Proteomes" id="UP000520463"/>
    </source>
</evidence>
<keyword evidence="3" id="KW-0964">Secreted</keyword>
<dbReference type="SUPFAM" id="SSF57535">
    <property type="entry name" value="Complement control module/SCR domain"/>
    <property type="match status" value="1"/>
</dbReference>
<keyword evidence="12" id="KW-0325">Glycoprotein</keyword>
<dbReference type="InterPro" id="IPR000436">
    <property type="entry name" value="Sushi_SCR_CCP_dom"/>
</dbReference>
<dbReference type="SUPFAM" id="SSF57196">
    <property type="entry name" value="EGF/Laminin"/>
    <property type="match status" value="2"/>
</dbReference>
<dbReference type="InterPro" id="IPR055088">
    <property type="entry name" value="Fibulin_C"/>
</dbReference>
<dbReference type="Pfam" id="PF00084">
    <property type="entry name" value="Sushi"/>
    <property type="match status" value="1"/>
</dbReference>
<dbReference type="InterPro" id="IPR000152">
    <property type="entry name" value="EGF-type_Asp/Asn_hydroxyl_site"/>
</dbReference>
<evidence type="ECO:0000256" key="13">
    <source>
        <dbReference type="PROSITE-ProRule" id="PRU00076"/>
    </source>
</evidence>
<dbReference type="PANTHER" id="PTHR24034:SF94">
    <property type="entry name" value="FIBULIN-7"/>
    <property type="match status" value="1"/>
</dbReference>
<dbReference type="FunFam" id="2.10.70.10:FF:000064">
    <property type="entry name" value="Fibulin 7"/>
    <property type="match status" value="1"/>
</dbReference>
<sequence>SCPALQAPTDGRKFGSKYLVEHEVHFTCDPGFQLRGSSTRLCQANGTWSGQEPRCEEISECSSSPCQNGGTCLEGPGHFQCLCPQQWAGATCQDRAQTGGCPSWGGELGPFRARSSSRPVPPAPPGRGVPDDAAFSRQPRCAQVAQTQQCSCDPGFHMSGTGAGGLCQDLNECEVFQRDGGPRLCIHSCVNLPGSFRCSCPPGYALLGDGKSCEDIDECSLSQDNCTDGSSCINTGGGFQCVTPRCPQPSGNVSYVQTSPFQCERNPCPMESRSCHHAAKTISFHYLALPSRLRTPTPLFRMATAAAPGRAGPDSLRFGIAGRNSRGHFVVQRSDRHTGELVLVHTLQGPQTVQVDVDMAEYLERVFQAKHLSKITLFVSAYEF</sequence>
<feature type="domain" description="Sushi" evidence="17">
    <location>
        <begin position="1"/>
        <end position="57"/>
    </location>
</feature>
<evidence type="ECO:0000256" key="12">
    <source>
        <dbReference type="ARBA" id="ARBA00023180"/>
    </source>
</evidence>
<feature type="region of interest" description="Disordered" evidence="15">
    <location>
        <begin position="112"/>
        <end position="132"/>
    </location>
</feature>
<dbReference type="InterPro" id="IPR000742">
    <property type="entry name" value="EGF"/>
</dbReference>
<dbReference type="AlphaFoldDB" id="A0A7L0N8T4"/>
<keyword evidence="4" id="KW-0272">Extracellular matrix</keyword>
<keyword evidence="6 14" id="KW-0768">Sushi</keyword>
<dbReference type="SMART" id="SM00032">
    <property type="entry name" value="CCP"/>
    <property type="match status" value="1"/>
</dbReference>
<gene>
    <name evidence="18" type="primary">Fbln7_1</name>
    <name evidence="18" type="ORF">FORRUF_R12321</name>
</gene>
<dbReference type="InterPro" id="IPR050751">
    <property type="entry name" value="ECM_structural_protein"/>
</dbReference>
<keyword evidence="19" id="KW-1185">Reference proteome</keyword>
<dbReference type="CDD" id="cd00054">
    <property type="entry name" value="EGF_CA"/>
    <property type="match status" value="2"/>
</dbReference>
<dbReference type="PROSITE" id="PS01187">
    <property type="entry name" value="EGF_CA"/>
    <property type="match status" value="1"/>
</dbReference>
<feature type="non-terminal residue" evidence="18">
    <location>
        <position position="384"/>
    </location>
</feature>
<dbReference type="InterPro" id="IPR001881">
    <property type="entry name" value="EGF-like_Ca-bd_dom"/>
</dbReference>
<comment type="subcellular location">
    <subcellularLocation>
        <location evidence="1">Secreted</location>
        <location evidence="1">Extracellular space</location>
        <location evidence="1">Extracellular matrix</location>
    </subcellularLocation>
</comment>
<dbReference type="GO" id="GO:0007155">
    <property type="term" value="P:cell adhesion"/>
    <property type="evidence" value="ECO:0007669"/>
    <property type="project" value="UniProtKB-KW"/>
</dbReference>
<dbReference type="PROSITE" id="PS00010">
    <property type="entry name" value="ASX_HYDROXYL"/>
    <property type="match status" value="1"/>
</dbReference>
<dbReference type="OrthoDB" id="4062651at2759"/>
<dbReference type="Pfam" id="PF12662">
    <property type="entry name" value="cEGF"/>
    <property type="match status" value="1"/>
</dbReference>
<evidence type="ECO:0000256" key="2">
    <source>
        <dbReference type="ARBA" id="ARBA00006127"/>
    </source>
</evidence>
<dbReference type="SMART" id="SM00181">
    <property type="entry name" value="EGF"/>
    <property type="match status" value="3"/>
</dbReference>
<dbReference type="InterPro" id="IPR026823">
    <property type="entry name" value="cEGF"/>
</dbReference>
<evidence type="ECO:0000259" key="17">
    <source>
        <dbReference type="PROSITE" id="PS50923"/>
    </source>
</evidence>
<dbReference type="PANTHER" id="PTHR24034">
    <property type="entry name" value="EGF-LIKE DOMAIN-CONTAINING PROTEIN"/>
    <property type="match status" value="1"/>
</dbReference>